<organism evidence="13 14">
    <name type="scientific">Mycobacterium scrofulaceum</name>
    <dbReference type="NCBI Taxonomy" id="1783"/>
    <lineage>
        <taxon>Bacteria</taxon>
        <taxon>Bacillati</taxon>
        <taxon>Actinomycetota</taxon>
        <taxon>Actinomycetes</taxon>
        <taxon>Mycobacteriales</taxon>
        <taxon>Mycobacteriaceae</taxon>
        <taxon>Mycobacterium</taxon>
    </lineage>
</organism>
<feature type="domain" description="Sulphate adenylyltransferase catalytic" evidence="11">
    <location>
        <begin position="168"/>
        <end position="387"/>
    </location>
</feature>
<dbReference type="Pfam" id="PF14306">
    <property type="entry name" value="PUA_2"/>
    <property type="match status" value="1"/>
</dbReference>
<dbReference type="GO" id="GO:0004781">
    <property type="term" value="F:sulfate adenylyltransferase (ATP) activity"/>
    <property type="evidence" value="ECO:0007669"/>
    <property type="project" value="UniProtKB-EC"/>
</dbReference>
<dbReference type="Gene3D" id="3.40.50.620">
    <property type="entry name" value="HUPs"/>
    <property type="match status" value="1"/>
</dbReference>
<evidence type="ECO:0000313" key="13">
    <source>
        <dbReference type="EMBL" id="OBH83897.1"/>
    </source>
</evidence>
<evidence type="ECO:0000256" key="3">
    <source>
        <dbReference type="ARBA" id="ARBA00022679"/>
    </source>
</evidence>
<keyword evidence="6" id="KW-0067">ATP-binding</keyword>
<dbReference type="NCBIfam" id="NF003166">
    <property type="entry name" value="PRK04149.1"/>
    <property type="match status" value="1"/>
</dbReference>
<evidence type="ECO:0000256" key="6">
    <source>
        <dbReference type="ARBA" id="ARBA00022840"/>
    </source>
</evidence>
<dbReference type="Gene3D" id="3.10.400.10">
    <property type="entry name" value="Sulfate adenylyltransferase"/>
    <property type="match status" value="1"/>
</dbReference>
<comment type="catalytic activity">
    <reaction evidence="10">
        <text>sulfate + ATP + H(+) = adenosine 5'-phosphosulfate + diphosphate</text>
        <dbReference type="Rhea" id="RHEA:18133"/>
        <dbReference type="ChEBI" id="CHEBI:15378"/>
        <dbReference type="ChEBI" id="CHEBI:16189"/>
        <dbReference type="ChEBI" id="CHEBI:30616"/>
        <dbReference type="ChEBI" id="CHEBI:33019"/>
        <dbReference type="ChEBI" id="CHEBI:58243"/>
        <dbReference type="EC" id="2.7.7.4"/>
    </reaction>
</comment>
<keyword evidence="3 13" id="KW-0808">Transferase</keyword>
<dbReference type="SUPFAM" id="SSF52374">
    <property type="entry name" value="Nucleotidylyl transferase"/>
    <property type="match status" value="1"/>
</dbReference>
<keyword evidence="4 13" id="KW-0548">Nucleotidyltransferase</keyword>
<dbReference type="PANTHER" id="PTHR43509:SF1">
    <property type="entry name" value="SULFATE ADENYLYLTRANSFERASE"/>
    <property type="match status" value="1"/>
</dbReference>
<dbReference type="InterPro" id="IPR024951">
    <property type="entry name" value="Sulfurylase_cat_dom"/>
</dbReference>
<dbReference type="Pfam" id="PF01747">
    <property type="entry name" value="ATP-sulfurylase"/>
    <property type="match status" value="1"/>
</dbReference>
<evidence type="ECO:0000259" key="12">
    <source>
        <dbReference type="Pfam" id="PF14306"/>
    </source>
</evidence>
<dbReference type="InterPro" id="IPR002650">
    <property type="entry name" value="Sulphate_adenylyltransferase"/>
</dbReference>
<dbReference type="CDD" id="cd00517">
    <property type="entry name" value="ATPS"/>
    <property type="match status" value="1"/>
</dbReference>
<comment type="pathway">
    <text evidence="1">Sulfur metabolism; hydrogen sulfide biosynthesis; sulfite from sulfate: step 1/3.</text>
</comment>
<evidence type="ECO:0000256" key="2">
    <source>
        <dbReference type="ARBA" id="ARBA00012391"/>
    </source>
</evidence>
<accession>A0A1A2U6G7</accession>
<evidence type="ECO:0000256" key="10">
    <source>
        <dbReference type="ARBA" id="ARBA00049370"/>
    </source>
</evidence>
<dbReference type="InterPro" id="IPR014729">
    <property type="entry name" value="Rossmann-like_a/b/a_fold"/>
</dbReference>
<feature type="domain" description="ATP-sulfurylase PUA-like" evidence="12">
    <location>
        <begin position="10"/>
        <end position="159"/>
    </location>
</feature>
<dbReference type="Proteomes" id="UP000092207">
    <property type="component" value="Unassembled WGS sequence"/>
</dbReference>
<evidence type="ECO:0000256" key="4">
    <source>
        <dbReference type="ARBA" id="ARBA00022695"/>
    </source>
</evidence>
<gene>
    <name evidence="13" type="ORF">A5679_04430</name>
</gene>
<dbReference type="InterPro" id="IPR015947">
    <property type="entry name" value="PUA-like_sf"/>
</dbReference>
<dbReference type="GO" id="GO:0005524">
    <property type="term" value="F:ATP binding"/>
    <property type="evidence" value="ECO:0007669"/>
    <property type="project" value="UniProtKB-KW"/>
</dbReference>
<dbReference type="NCBIfam" id="TIGR00339">
    <property type="entry name" value="sopT"/>
    <property type="match status" value="1"/>
</dbReference>
<comment type="similarity">
    <text evidence="8">Belongs to the sulfate adenylyltransferase family.</text>
</comment>
<evidence type="ECO:0000313" key="14">
    <source>
        <dbReference type="Proteomes" id="UP000092207"/>
    </source>
</evidence>
<dbReference type="SUPFAM" id="SSF88697">
    <property type="entry name" value="PUA domain-like"/>
    <property type="match status" value="1"/>
</dbReference>
<evidence type="ECO:0000256" key="5">
    <source>
        <dbReference type="ARBA" id="ARBA00022741"/>
    </source>
</evidence>
<reference evidence="13 14" key="1">
    <citation type="submission" date="2016-06" db="EMBL/GenBank/DDBJ databases">
        <authorList>
            <person name="Kjaerup R.B."/>
            <person name="Dalgaard T.S."/>
            <person name="Juul-Madsen H.R."/>
        </authorList>
    </citation>
    <scope>NUCLEOTIDE SEQUENCE [LARGE SCALE GENOMIC DNA]</scope>
    <source>
        <strain evidence="13 14">E2838</strain>
    </source>
</reference>
<keyword evidence="5" id="KW-0547">Nucleotide-binding</keyword>
<evidence type="ECO:0000256" key="7">
    <source>
        <dbReference type="ARBA" id="ARBA00031812"/>
    </source>
</evidence>
<dbReference type="EMBL" id="LZJY01000459">
    <property type="protein sequence ID" value="OBH83897.1"/>
    <property type="molecule type" value="Genomic_DNA"/>
</dbReference>
<dbReference type="RefSeq" id="WP_067311702.1">
    <property type="nucleotide sequence ID" value="NZ_LZJY01000459.1"/>
</dbReference>
<proteinExistence type="inferred from homology"/>
<sequence>MSYTGHNGKPIVERVATENAAGRIQGLARVPISKATAHEVISLSYGFFTPLTGFMGRQEVDTTLDKLALPDGTLWSIPIVFDLSFDDIEKLGVEEGASVVLEYLDVPIAILDVTEIYEYDLQRLAEKTYGTTDPRHPGVKKTLAYADRFVAGDVTLINEPVFNEPFKSFWLTPRQHQDALAEKNWTHVVAHQTRNVPHTGHEALMKQAWLAANEDQPVDDLSTGVLVNAIIGQKRVGDYIDEAILLTQDELRKSGYFREDVHKVTFTLWDMRYAGPREAIFHAILRTNLGCTHHMFGRDHAGVGDFYHPYDSQNLLQEHRSELGIKPVFLRENWYCPECREVTNSALCGHDSKAQSFSGSLIRSILTDEVKPTQQVMRHEVFEVVLEAAAKYGQGSPFVTEEYLADRLPVFTLNPLEGARS</sequence>
<dbReference type="PANTHER" id="PTHR43509">
    <property type="match status" value="1"/>
</dbReference>
<dbReference type="EC" id="2.7.7.4" evidence="2"/>
<protein>
    <recommendedName>
        <fullName evidence="2">sulfate adenylyltransferase</fullName>
        <ecNumber evidence="2">2.7.7.4</ecNumber>
    </recommendedName>
    <alternativeName>
        <fullName evidence="9">ATP-sulfurylase</fullName>
    </alternativeName>
    <alternativeName>
        <fullName evidence="7">Sulfate adenylate transferase</fullName>
    </alternativeName>
</protein>
<evidence type="ECO:0000256" key="9">
    <source>
        <dbReference type="ARBA" id="ARBA00041598"/>
    </source>
</evidence>
<evidence type="ECO:0000256" key="1">
    <source>
        <dbReference type="ARBA" id="ARBA00005048"/>
    </source>
</evidence>
<name>A0A1A2U6G7_MYCSC</name>
<dbReference type="AlphaFoldDB" id="A0A1A2U6G7"/>
<evidence type="ECO:0000256" key="8">
    <source>
        <dbReference type="ARBA" id="ARBA00037980"/>
    </source>
</evidence>
<dbReference type="InterPro" id="IPR025980">
    <property type="entry name" value="ATP-Sase_PUA-like_dom"/>
</dbReference>
<evidence type="ECO:0000259" key="11">
    <source>
        <dbReference type="Pfam" id="PF01747"/>
    </source>
</evidence>
<comment type="caution">
    <text evidence="13">The sequence shown here is derived from an EMBL/GenBank/DDBJ whole genome shotgun (WGS) entry which is preliminary data.</text>
</comment>
<dbReference type="GO" id="GO:0000103">
    <property type="term" value="P:sulfate assimilation"/>
    <property type="evidence" value="ECO:0007669"/>
    <property type="project" value="InterPro"/>
</dbReference>